<dbReference type="EMBL" id="APPK01000042">
    <property type="protein sequence ID" value="ENV21226.1"/>
    <property type="molecule type" value="Genomic_DNA"/>
</dbReference>
<dbReference type="Proteomes" id="UP000013270">
    <property type="component" value="Unassembled WGS sequence"/>
</dbReference>
<keyword evidence="1" id="KW-0732">Signal</keyword>
<dbReference type="AlphaFoldDB" id="N8XAB5"/>
<proteinExistence type="predicted"/>
<evidence type="ECO:0000256" key="1">
    <source>
        <dbReference type="SAM" id="SignalP"/>
    </source>
</evidence>
<organism evidence="2 3">
    <name type="scientific">Acinetobacter bereziniae NIPH 3</name>
    <dbReference type="NCBI Taxonomy" id="1217651"/>
    <lineage>
        <taxon>Bacteria</taxon>
        <taxon>Pseudomonadati</taxon>
        <taxon>Pseudomonadota</taxon>
        <taxon>Gammaproteobacteria</taxon>
        <taxon>Moraxellales</taxon>
        <taxon>Moraxellaceae</taxon>
        <taxon>Acinetobacter</taxon>
    </lineage>
</organism>
<accession>N8XAB5</accession>
<gene>
    <name evidence="2" type="ORF">F963_02818</name>
</gene>
<dbReference type="RefSeq" id="WP_004831362.1">
    <property type="nucleotide sequence ID" value="NZ_KB849468.1"/>
</dbReference>
<comment type="caution">
    <text evidence="2">The sequence shown here is derived from an EMBL/GenBank/DDBJ whole genome shotgun (WGS) entry which is preliminary data.</text>
</comment>
<protein>
    <submittedName>
        <fullName evidence="2">Uncharacterized protein</fullName>
    </submittedName>
</protein>
<feature type="chain" id="PRO_5004135733" evidence="1">
    <location>
        <begin position="24"/>
        <end position="129"/>
    </location>
</feature>
<reference evidence="2 3" key="1">
    <citation type="submission" date="2013-02" db="EMBL/GenBank/DDBJ databases">
        <title>The Genome Sequence of Acinetobacter bereziniae NIPH 3.</title>
        <authorList>
            <consortium name="The Broad Institute Genome Sequencing Platform"/>
            <consortium name="The Broad Institute Genome Sequencing Center for Infectious Disease"/>
            <person name="Cerqueira G."/>
            <person name="Feldgarden M."/>
            <person name="Courvalin P."/>
            <person name="Perichon B."/>
            <person name="Grillot-Courvalin C."/>
            <person name="Clermont D."/>
            <person name="Rocha E."/>
            <person name="Yoon E.-J."/>
            <person name="Nemec A."/>
            <person name="Walker B."/>
            <person name="Young S.K."/>
            <person name="Zeng Q."/>
            <person name="Gargeya S."/>
            <person name="Fitzgerald M."/>
            <person name="Haas B."/>
            <person name="Abouelleil A."/>
            <person name="Alvarado L."/>
            <person name="Arachchi H.M."/>
            <person name="Berlin A.M."/>
            <person name="Chapman S.B."/>
            <person name="Dewar J."/>
            <person name="Goldberg J."/>
            <person name="Griggs A."/>
            <person name="Gujja S."/>
            <person name="Hansen M."/>
            <person name="Howarth C."/>
            <person name="Imamovic A."/>
            <person name="Larimer J."/>
            <person name="McCowan C."/>
            <person name="Murphy C."/>
            <person name="Neiman D."/>
            <person name="Pearson M."/>
            <person name="Priest M."/>
            <person name="Roberts A."/>
            <person name="Saif S."/>
            <person name="Shea T."/>
            <person name="Sisk P."/>
            <person name="Sykes S."/>
            <person name="Wortman J."/>
            <person name="Nusbaum C."/>
            <person name="Birren B."/>
        </authorList>
    </citation>
    <scope>NUCLEOTIDE SEQUENCE [LARGE SCALE GENOMIC DNA]</scope>
    <source>
        <strain evidence="2 3">NIPH 3</strain>
    </source>
</reference>
<evidence type="ECO:0000313" key="2">
    <source>
        <dbReference type="EMBL" id="ENV21226.1"/>
    </source>
</evidence>
<dbReference type="HOGENOM" id="CLU_1944015_0_0_6"/>
<evidence type="ECO:0000313" key="3">
    <source>
        <dbReference type="Proteomes" id="UP000013270"/>
    </source>
</evidence>
<name>N8XAB5_ACIBZ</name>
<feature type="signal peptide" evidence="1">
    <location>
        <begin position="1"/>
        <end position="23"/>
    </location>
</feature>
<sequence length="129" mass="14673">MKKFILSLCLPFFLLCFNGIAYGENSQSTLLTAKQSVIQCVHQTYPLIKQVDKDNPCQSGTDCFYAWQMEQHCGAILTKYFPNCFIAVSTHTSVKCLAKGKVVNRDKGNWDPNNKFKAEYTLIDYTLLD</sequence>